<evidence type="ECO:0000313" key="1">
    <source>
        <dbReference type="EMBL" id="KAG2196156.1"/>
    </source>
</evidence>
<keyword evidence="2" id="KW-1185">Reference proteome</keyword>
<accession>A0A8H7QR61</accession>
<organism evidence="1 2">
    <name type="scientific">Mucor saturninus</name>
    <dbReference type="NCBI Taxonomy" id="64648"/>
    <lineage>
        <taxon>Eukaryota</taxon>
        <taxon>Fungi</taxon>
        <taxon>Fungi incertae sedis</taxon>
        <taxon>Mucoromycota</taxon>
        <taxon>Mucoromycotina</taxon>
        <taxon>Mucoromycetes</taxon>
        <taxon>Mucorales</taxon>
        <taxon>Mucorineae</taxon>
        <taxon>Mucoraceae</taxon>
        <taxon>Mucor</taxon>
    </lineage>
</organism>
<name>A0A8H7QR61_9FUNG</name>
<dbReference type="Proteomes" id="UP000603453">
    <property type="component" value="Unassembled WGS sequence"/>
</dbReference>
<evidence type="ECO:0000313" key="2">
    <source>
        <dbReference type="Proteomes" id="UP000603453"/>
    </source>
</evidence>
<comment type="caution">
    <text evidence="1">The sequence shown here is derived from an EMBL/GenBank/DDBJ whole genome shotgun (WGS) entry which is preliminary data.</text>
</comment>
<protein>
    <submittedName>
        <fullName evidence="1">Uncharacterized protein</fullName>
    </submittedName>
</protein>
<gene>
    <name evidence="1" type="ORF">INT47_006502</name>
</gene>
<sequence>MNVLLKKNRSCPHHCYHFPPSRYTTPQEVAPASVATLEAAGDSCAVSPSPISCPSRFPISSPSLQASINSNRNYQAHRVEETELTLLTKDSLIKQLEFLRHVPGQTFQSFQPQKYSQPALIKLLCNMEIVNSNCQQAYFFQCGQDLIVLLHTLSRN</sequence>
<dbReference type="AlphaFoldDB" id="A0A8H7QR61"/>
<proteinExistence type="predicted"/>
<reference evidence="1" key="1">
    <citation type="submission" date="2020-12" db="EMBL/GenBank/DDBJ databases">
        <title>Metabolic potential, ecology and presence of endohyphal bacteria is reflected in genomic diversity of Mucoromycotina.</title>
        <authorList>
            <person name="Muszewska A."/>
            <person name="Okrasinska A."/>
            <person name="Steczkiewicz K."/>
            <person name="Drgas O."/>
            <person name="Orlowska M."/>
            <person name="Perlinska-Lenart U."/>
            <person name="Aleksandrzak-Piekarczyk T."/>
            <person name="Szatraj K."/>
            <person name="Zielenkiewicz U."/>
            <person name="Pilsyk S."/>
            <person name="Malc E."/>
            <person name="Mieczkowski P."/>
            <person name="Kruszewska J.S."/>
            <person name="Biernat P."/>
            <person name="Pawlowska J."/>
        </authorList>
    </citation>
    <scope>NUCLEOTIDE SEQUENCE</scope>
    <source>
        <strain evidence="1">WA0000017839</strain>
    </source>
</reference>
<dbReference type="EMBL" id="JAEPRD010000153">
    <property type="protein sequence ID" value="KAG2196156.1"/>
    <property type="molecule type" value="Genomic_DNA"/>
</dbReference>